<sequence length="260" mass="28703">MTANEVVDRIKKNLGIPWNDKTVRDTFKVGSPETAVKGIATTFMATLDMIQRAHAAGLNMVVTHEPTFWNDQDKVQDFANDPTYKFKTDFCAKNNIVVWRFHDHIHARRPDLIWVGLARALGWTDRAAGPNQRSFNLPPTILGALAADVKKQMGSRALRVVGDPNAKVSTVAVGMGYGMPRVSPDIDVVMGGENPETGGAFDDTEYVLDAAVFAKNKGQIILGHAISEEPGMEDCANWMRSFITEVPIQFVRAGEPYWSL</sequence>
<comment type="similarity">
    <text evidence="1">Belongs to the GTP cyclohydrolase I type 2/NIF3 family.</text>
</comment>
<keyword evidence="2" id="KW-0479">Metal-binding</keyword>
<proteinExistence type="inferred from homology"/>
<organism evidence="3">
    <name type="scientific">Solibacter usitatus (strain Ellin6076)</name>
    <dbReference type="NCBI Taxonomy" id="234267"/>
    <lineage>
        <taxon>Bacteria</taxon>
        <taxon>Pseudomonadati</taxon>
        <taxon>Acidobacteriota</taxon>
        <taxon>Terriglobia</taxon>
        <taxon>Bryobacterales</taxon>
        <taxon>Solibacteraceae</taxon>
        <taxon>Candidatus Solibacter</taxon>
    </lineage>
</organism>
<dbReference type="STRING" id="234267.Acid_3211"/>
<feature type="binding site" evidence="2">
    <location>
        <position position="224"/>
    </location>
    <ligand>
        <name>a divalent metal cation</name>
        <dbReference type="ChEBI" id="CHEBI:60240"/>
        <label>1</label>
    </ligand>
</feature>
<dbReference type="eggNOG" id="COG0327">
    <property type="taxonomic scope" value="Bacteria"/>
</dbReference>
<dbReference type="InterPro" id="IPR036069">
    <property type="entry name" value="DUF34/NIF3_sf"/>
</dbReference>
<accession>Q022B5</accession>
<name>Q022B5_SOLUE</name>
<protein>
    <recommendedName>
        <fullName evidence="4">NGG1p interacting factor NIF3</fullName>
    </recommendedName>
</protein>
<dbReference type="HOGENOM" id="CLU_089937_1_0_0"/>
<evidence type="ECO:0000313" key="3">
    <source>
        <dbReference type="EMBL" id="ABJ84188.1"/>
    </source>
</evidence>
<evidence type="ECO:0000256" key="2">
    <source>
        <dbReference type="PIRSR" id="PIRSR602678-1"/>
    </source>
</evidence>
<dbReference type="EMBL" id="CP000473">
    <property type="protein sequence ID" value="ABJ84188.1"/>
    <property type="molecule type" value="Genomic_DNA"/>
</dbReference>
<evidence type="ECO:0008006" key="4">
    <source>
        <dbReference type="Google" id="ProtNLM"/>
    </source>
</evidence>
<dbReference type="SUPFAM" id="SSF102705">
    <property type="entry name" value="NIF3 (NGG1p interacting factor 3)-like"/>
    <property type="match status" value="1"/>
</dbReference>
<feature type="binding site" evidence="2">
    <location>
        <position position="64"/>
    </location>
    <ligand>
        <name>a divalent metal cation</name>
        <dbReference type="ChEBI" id="CHEBI:60240"/>
        <label>2</label>
    </ligand>
</feature>
<dbReference type="Pfam" id="PF01784">
    <property type="entry name" value="DUF34_NIF3"/>
    <property type="match status" value="1"/>
</dbReference>
<dbReference type="KEGG" id="sus:Acid_3211"/>
<dbReference type="InParanoid" id="Q022B5"/>
<dbReference type="InterPro" id="IPR002678">
    <property type="entry name" value="DUF34/NIF3"/>
</dbReference>
<feature type="binding site" evidence="2">
    <location>
        <position position="228"/>
    </location>
    <ligand>
        <name>a divalent metal cation</name>
        <dbReference type="ChEBI" id="CHEBI:60240"/>
        <label>1</label>
    </ligand>
</feature>
<gene>
    <name evidence="3" type="ordered locus">Acid_3211</name>
</gene>
<dbReference type="AlphaFoldDB" id="Q022B5"/>
<dbReference type="GO" id="GO:0046872">
    <property type="term" value="F:metal ion binding"/>
    <property type="evidence" value="ECO:0007669"/>
    <property type="project" value="UniProtKB-KW"/>
</dbReference>
<dbReference type="OrthoDB" id="1116574at2"/>
<evidence type="ECO:0000256" key="1">
    <source>
        <dbReference type="ARBA" id="ARBA00006964"/>
    </source>
</evidence>
<reference evidence="3" key="1">
    <citation type="submission" date="2006-10" db="EMBL/GenBank/DDBJ databases">
        <title>Complete sequence of Solibacter usitatus Ellin6076.</title>
        <authorList>
            <consortium name="US DOE Joint Genome Institute"/>
            <person name="Copeland A."/>
            <person name="Lucas S."/>
            <person name="Lapidus A."/>
            <person name="Barry K."/>
            <person name="Detter J.C."/>
            <person name="Glavina del Rio T."/>
            <person name="Hammon N."/>
            <person name="Israni S."/>
            <person name="Dalin E."/>
            <person name="Tice H."/>
            <person name="Pitluck S."/>
            <person name="Thompson L.S."/>
            <person name="Brettin T."/>
            <person name="Bruce D."/>
            <person name="Han C."/>
            <person name="Tapia R."/>
            <person name="Gilna P."/>
            <person name="Schmutz J."/>
            <person name="Larimer F."/>
            <person name="Land M."/>
            <person name="Hauser L."/>
            <person name="Kyrpides N."/>
            <person name="Mikhailova N."/>
            <person name="Janssen P.H."/>
            <person name="Kuske C.R."/>
            <person name="Richardson P."/>
        </authorList>
    </citation>
    <scope>NUCLEOTIDE SEQUENCE</scope>
    <source>
        <strain evidence="3">Ellin6076</strain>
    </source>
</reference>
<dbReference type="Gene3D" id="3.40.1390.30">
    <property type="entry name" value="NIF3 (NGG1p interacting factor 3)-like"/>
    <property type="match status" value="1"/>
</dbReference>